<feature type="binding site" evidence="12">
    <location>
        <position position="356"/>
    </location>
    <ligand>
        <name>UDP-N-acetyl-alpha-D-glucosamine</name>
        <dbReference type="ChEBI" id="CHEBI:57705"/>
    </ligand>
</feature>
<accession>A0A2T1DJR2</accession>
<feature type="binding site" evidence="12">
    <location>
        <begin position="146"/>
        <end position="150"/>
    </location>
    <ligand>
        <name>UDP-N-acetyl-alpha-D-glucosamine</name>
        <dbReference type="ChEBI" id="CHEBI:57705"/>
    </ligand>
</feature>
<dbReference type="Gene3D" id="3.65.10.10">
    <property type="entry name" value="Enolpyruvate transferase domain"/>
    <property type="match status" value="2"/>
</dbReference>
<dbReference type="PANTHER" id="PTHR43783:SF1">
    <property type="entry name" value="UDP-N-ACETYLGLUCOSAMINE 1-CARBOXYVINYLTRANSFERASE"/>
    <property type="match status" value="1"/>
</dbReference>
<dbReference type="GO" id="GO:0005737">
    <property type="term" value="C:cytoplasm"/>
    <property type="evidence" value="ECO:0007669"/>
    <property type="project" value="UniProtKB-SubCell"/>
</dbReference>
<keyword evidence="9 12" id="KW-0961">Cell wall biogenesis/degradation</keyword>
<comment type="subcellular location">
    <subcellularLocation>
        <location evidence="1 12">Cytoplasm</location>
    </subcellularLocation>
</comment>
<dbReference type="RefSeq" id="WP_073070131.1">
    <property type="nucleotide sequence ID" value="NZ_MPPI01000005.1"/>
</dbReference>
<evidence type="ECO:0000256" key="10">
    <source>
        <dbReference type="ARBA" id="ARBA00038367"/>
    </source>
</evidence>
<dbReference type="EC" id="2.5.1.7" evidence="12"/>
<dbReference type="EMBL" id="PVWG01000005">
    <property type="protein sequence ID" value="PSB20716.1"/>
    <property type="molecule type" value="Genomic_DNA"/>
</dbReference>
<keyword evidence="5 12" id="KW-0808">Transferase</keyword>
<dbReference type="SUPFAM" id="SSF55205">
    <property type="entry name" value="EPT/RTPC-like"/>
    <property type="match status" value="1"/>
</dbReference>
<evidence type="ECO:0000256" key="1">
    <source>
        <dbReference type="ARBA" id="ARBA00004496"/>
    </source>
</evidence>
<feature type="region of interest" description="Disordered" evidence="13">
    <location>
        <begin position="444"/>
        <end position="467"/>
    </location>
</feature>
<dbReference type="InterPro" id="IPR050068">
    <property type="entry name" value="MurA_subfamily"/>
</dbReference>
<dbReference type="GO" id="GO:0008760">
    <property type="term" value="F:UDP-N-acetylglucosamine 1-carboxyvinyltransferase activity"/>
    <property type="evidence" value="ECO:0007669"/>
    <property type="project" value="UniProtKB-UniRule"/>
</dbReference>
<feature type="region of interest" description="Disordered" evidence="13">
    <location>
        <begin position="1"/>
        <end position="22"/>
    </location>
</feature>
<comment type="caution">
    <text evidence="12">Lacks conserved residue(s) required for the propagation of feature annotation.</text>
</comment>
<dbReference type="UniPathway" id="UPA00219"/>
<feature type="binding site" evidence="12">
    <location>
        <position position="117"/>
    </location>
    <ligand>
        <name>UDP-N-acetyl-alpha-D-glucosamine</name>
        <dbReference type="ChEBI" id="CHEBI:57705"/>
    </ligand>
</feature>
<feature type="active site" description="Proton donor" evidence="12">
    <location>
        <position position="141"/>
    </location>
</feature>
<reference evidence="15 16" key="2">
    <citation type="submission" date="2018-03" db="EMBL/GenBank/DDBJ databases">
        <title>The ancient ancestry and fast evolution of plastids.</title>
        <authorList>
            <person name="Moore K.R."/>
            <person name="Magnabosco C."/>
            <person name="Momper L."/>
            <person name="Gold D.A."/>
            <person name="Bosak T."/>
            <person name="Fournier G.P."/>
        </authorList>
    </citation>
    <scope>NUCLEOTIDE SEQUENCE [LARGE SCALE GENOMIC DNA]</scope>
    <source>
        <strain evidence="15 16">ULC007</strain>
    </source>
</reference>
<dbReference type="GO" id="GO:0008360">
    <property type="term" value="P:regulation of cell shape"/>
    <property type="evidence" value="ECO:0007669"/>
    <property type="project" value="UniProtKB-KW"/>
</dbReference>
<dbReference type="InterPro" id="IPR013792">
    <property type="entry name" value="RNA3'P_cycl/enolpyr_Trfase_a/b"/>
</dbReference>
<evidence type="ECO:0000259" key="14">
    <source>
        <dbReference type="Pfam" id="PF00275"/>
    </source>
</evidence>
<evidence type="ECO:0000256" key="5">
    <source>
        <dbReference type="ARBA" id="ARBA00022679"/>
    </source>
</evidence>
<feature type="domain" description="Enolpyruvate transferase" evidence="14">
    <location>
        <begin position="33"/>
        <end position="434"/>
    </location>
</feature>
<feature type="binding site" evidence="12">
    <location>
        <position position="334"/>
    </location>
    <ligand>
        <name>UDP-N-acetyl-alpha-D-glucosamine</name>
        <dbReference type="ChEBI" id="CHEBI:57705"/>
    </ligand>
</feature>
<gene>
    <name evidence="12 15" type="primary">murA</name>
    <name evidence="15" type="ORF">C7B65_07105</name>
</gene>
<evidence type="ECO:0000256" key="13">
    <source>
        <dbReference type="SAM" id="MobiDB-lite"/>
    </source>
</evidence>
<dbReference type="GO" id="GO:0071555">
    <property type="term" value="P:cell wall organization"/>
    <property type="evidence" value="ECO:0007669"/>
    <property type="project" value="UniProtKB-KW"/>
</dbReference>
<evidence type="ECO:0000256" key="2">
    <source>
        <dbReference type="ARBA" id="ARBA00004752"/>
    </source>
</evidence>
<feature type="compositionally biased region" description="Polar residues" evidence="13">
    <location>
        <begin position="11"/>
        <end position="22"/>
    </location>
</feature>
<comment type="function">
    <text evidence="12">Cell wall formation. Adds enolpyruvyl to UDP-N-acetylglucosamine.</text>
</comment>
<feature type="binding site" evidence="12">
    <location>
        <begin position="47"/>
        <end position="48"/>
    </location>
    <ligand>
        <name>phosphoenolpyruvate</name>
        <dbReference type="ChEBI" id="CHEBI:58702"/>
    </ligand>
</feature>
<reference evidence="15 16" key="1">
    <citation type="submission" date="2018-02" db="EMBL/GenBank/DDBJ databases">
        <authorList>
            <person name="Cohen D.B."/>
            <person name="Kent A.D."/>
        </authorList>
    </citation>
    <scope>NUCLEOTIDE SEQUENCE [LARGE SCALE GENOMIC DNA]</scope>
    <source>
        <strain evidence="15 16">ULC007</strain>
    </source>
</reference>
<dbReference type="NCBIfam" id="TIGR01072">
    <property type="entry name" value="murA"/>
    <property type="match status" value="1"/>
</dbReference>
<keyword evidence="7 12" id="KW-0573">Peptidoglycan synthesis</keyword>
<evidence type="ECO:0000256" key="11">
    <source>
        <dbReference type="ARBA" id="ARBA00047527"/>
    </source>
</evidence>
<dbReference type="CDD" id="cd01555">
    <property type="entry name" value="UdpNAET"/>
    <property type="match status" value="1"/>
</dbReference>
<name>A0A2T1DJR2_9CYAN</name>
<evidence type="ECO:0000313" key="16">
    <source>
        <dbReference type="Proteomes" id="UP000238634"/>
    </source>
</evidence>
<dbReference type="FunFam" id="3.65.10.10:FF:000001">
    <property type="entry name" value="UDP-N-acetylglucosamine 1-carboxyvinyltransferase"/>
    <property type="match status" value="1"/>
</dbReference>
<keyword evidence="16" id="KW-1185">Reference proteome</keyword>
<dbReference type="GO" id="GO:0019277">
    <property type="term" value="P:UDP-N-acetylgalactosamine biosynthetic process"/>
    <property type="evidence" value="ECO:0007669"/>
    <property type="project" value="InterPro"/>
</dbReference>
<keyword evidence="8 12" id="KW-0131">Cell cycle</keyword>
<dbReference type="OrthoDB" id="9803760at2"/>
<dbReference type="GO" id="GO:0051301">
    <property type="term" value="P:cell division"/>
    <property type="evidence" value="ECO:0007669"/>
    <property type="project" value="UniProtKB-KW"/>
</dbReference>
<protein>
    <recommendedName>
        <fullName evidence="12">UDP-N-acetylglucosamine 1-carboxyvinyltransferase</fullName>
        <ecNumber evidence="12">2.5.1.7</ecNumber>
    </recommendedName>
    <alternativeName>
        <fullName evidence="12">Enoylpyruvate transferase</fullName>
    </alternativeName>
    <alternativeName>
        <fullName evidence="12">UDP-N-acetylglucosamine enolpyruvyl transferase</fullName>
        <shortName evidence="12">EPT</shortName>
    </alternativeName>
</protein>
<dbReference type="InterPro" id="IPR001986">
    <property type="entry name" value="Enolpyruvate_Tfrase_dom"/>
</dbReference>
<evidence type="ECO:0000256" key="12">
    <source>
        <dbReference type="HAMAP-Rule" id="MF_00111"/>
    </source>
</evidence>
<dbReference type="InterPro" id="IPR005750">
    <property type="entry name" value="UDP_GlcNAc_COvinyl_MurA"/>
</dbReference>
<evidence type="ECO:0000256" key="6">
    <source>
        <dbReference type="ARBA" id="ARBA00022960"/>
    </source>
</evidence>
<evidence type="ECO:0000256" key="7">
    <source>
        <dbReference type="ARBA" id="ARBA00022984"/>
    </source>
</evidence>
<keyword evidence="6 12" id="KW-0133">Cell shape</keyword>
<proteinExistence type="inferred from homology"/>
<dbReference type="GO" id="GO:0009252">
    <property type="term" value="P:peptidoglycan biosynthetic process"/>
    <property type="evidence" value="ECO:0007669"/>
    <property type="project" value="UniProtKB-UniRule"/>
</dbReference>
<evidence type="ECO:0000313" key="15">
    <source>
        <dbReference type="EMBL" id="PSB20716.1"/>
    </source>
</evidence>
<comment type="similarity">
    <text evidence="10 12">Belongs to the EPSP synthase family. MurA subfamily.</text>
</comment>
<keyword evidence="12" id="KW-0670">Pyruvate</keyword>
<evidence type="ECO:0000256" key="4">
    <source>
        <dbReference type="ARBA" id="ARBA00022618"/>
    </source>
</evidence>
<comment type="catalytic activity">
    <reaction evidence="11 12">
        <text>phosphoenolpyruvate + UDP-N-acetyl-alpha-D-glucosamine = UDP-N-acetyl-3-O-(1-carboxyvinyl)-alpha-D-glucosamine + phosphate</text>
        <dbReference type="Rhea" id="RHEA:18681"/>
        <dbReference type="ChEBI" id="CHEBI:43474"/>
        <dbReference type="ChEBI" id="CHEBI:57705"/>
        <dbReference type="ChEBI" id="CHEBI:58702"/>
        <dbReference type="ChEBI" id="CHEBI:68483"/>
        <dbReference type="EC" id="2.5.1.7"/>
    </reaction>
</comment>
<keyword evidence="3 12" id="KW-0963">Cytoplasm</keyword>
<evidence type="ECO:0000256" key="8">
    <source>
        <dbReference type="ARBA" id="ARBA00023306"/>
    </source>
</evidence>
<keyword evidence="4 12" id="KW-0132">Cell division</keyword>
<dbReference type="HAMAP" id="MF_00111">
    <property type="entry name" value="MurA"/>
    <property type="match status" value="1"/>
</dbReference>
<dbReference type="InterPro" id="IPR036968">
    <property type="entry name" value="Enolpyruvate_Tfrase_sf"/>
</dbReference>
<feature type="modified residue" description="2-(S-cysteinyl)pyruvic acid O-phosphothioketal" evidence="12">
    <location>
        <position position="141"/>
    </location>
</feature>
<comment type="caution">
    <text evidence="15">The sequence shown here is derived from an EMBL/GenBank/DDBJ whole genome shotgun (WGS) entry which is preliminary data.</text>
</comment>
<sequence>MLNQEDKPITSALSLPNSQSSPEETSSVLQIWGKTPLSGHVNISGAKNSALVIIVGALLCSQDCRIRNVPLLADVTRMGEILAALGVKLTQNADVLDIDASHISHTKAPYELVSQLRASFFIIGPLLARMGVARVPLPGGCSIGARPVDLHVRGLRAMGAHVQIDHGIVHAYLTGANKRLQGAKIYLDYPSVGATETLMMAATLADGETTIENAAQEPEVADLANFCRAMGAKIRGAGTNTIVISGVSSLHSVDYSIIPDRIEAGTFLLAGAMTRSEITLSPIIPDHLTAVLAKMRDIGIRVVMDSPKQMRILPSQSYRSTDIETLPYPGFPTDMQAPFMSLLTLAQGDSVISETVFENRLGHVPELNRMGADIRVKGNHAIIRGVAMLSGAPVVATDLRASAALVVAALAAEGKTTIQGLHHLDRGYEHLELKLKKLGAKLQRVQEPSDLEPATPPIESGSLSSPA</sequence>
<evidence type="ECO:0000256" key="9">
    <source>
        <dbReference type="ARBA" id="ARBA00023316"/>
    </source>
</evidence>
<organism evidence="15 16">
    <name type="scientific">Phormidesmis priestleyi ULC007</name>
    <dbReference type="NCBI Taxonomy" id="1920490"/>
    <lineage>
        <taxon>Bacteria</taxon>
        <taxon>Bacillati</taxon>
        <taxon>Cyanobacteriota</taxon>
        <taxon>Cyanophyceae</taxon>
        <taxon>Leptolyngbyales</taxon>
        <taxon>Leptolyngbyaceae</taxon>
        <taxon>Phormidesmis</taxon>
    </lineage>
</organism>
<evidence type="ECO:0000256" key="3">
    <source>
        <dbReference type="ARBA" id="ARBA00022490"/>
    </source>
</evidence>
<dbReference type="NCBIfam" id="NF006873">
    <property type="entry name" value="PRK09369.1"/>
    <property type="match status" value="1"/>
</dbReference>
<comment type="pathway">
    <text evidence="2 12">Cell wall biogenesis; peptidoglycan biosynthesis.</text>
</comment>
<dbReference type="Pfam" id="PF00275">
    <property type="entry name" value="EPSP_synthase"/>
    <property type="match status" value="1"/>
</dbReference>
<dbReference type="STRING" id="1920490.GCA_001895925_02704"/>
<dbReference type="AlphaFoldDB" id="A0A2T1DJR2"/>
<dbReference type="PANTHER" id="PTHR43783">
    <property type="entry name" value="UDP-N-ACETYLGLUCOSAMINE 1-CARBOXYVINYLTRANSFERASE"/>
    <property type="match status" value="1"/>
</dbReference>
<dbReference type="Proteomes" id="UP000238634">
    <property type="component" value="Unassembled WGS sequence"/>
</dbReference>